<dbReference type="EMBL" id="KZ678142">
    <property type="protein sequence ID" value="PSN62279.1"/>
    <property type="molecule type" value="Genomic_DNA"/>
</dbReference>
<dbReference type="InterPro" id="IPR013083">
    <property type="entry name" value="Znf_RING/FYVE/PHD"/>
</dbReference>
<proteinExistence type="predicted"/>
<evidence type="ECO:0000256" key="1">
    <source>
        <dbReference type="SAM" id="MobiDB-lite"/>
    </source>
</evidence>
<name>A0A2T2NA63_CORCC</name>
<sequence>MAALLFRWEDSSNLEHHCGYCDRPLNHPGARSSCYGPHAEPCHRYHQAMFMRGRAHCCAACIGSDEAHHKRHMAIAELLRSIHRLCGVATYLIPTGHVLDRQSLSGHAADEHDRNDDDDDDDDDNVDVDLGSAGDASSIADSLIESPILSKRERKKQKKLAKAASRPKVVTTDEIIYIAAVLHPKHDAPDDLANGPNSIDEIAEIEDNLRFNAHVYSIGVKRHLLKKFARFEDANVDFDAEMARILDALKLTDPPRQIDGSRGFQKKELRSFKDLLGEFKAAVVEDLVLMKKEDMETRMRRAAYMRYTNRTSVNIVGERYANRDWKTGERIVSPEPLNSSELMPAPTTDTNKKEHPRQPVDVSGPDLRHLTQHHKVIDEHGQRRDVVAISTMSTRHRTVHRGAAPRSLRLISENEIRARHQPPLNTESLSETGTWQEVVRKASKAKSRTRLSERMPESACTSTSLKLIQAPSNAFESPMPAKFKSDVPGPKPQLQALVVNPTNLELEPKSEPEVIKTLVIAHPAVSQKKLKKRKREAKRKAKKASDQPGEFDEAKVVQDHDEEFEPGDNSHSPLDSKQSSTESPHYQDSNTVVLEHGTPSGKTSATNFDGFTMDTPPLVHSVRGFTLPPSPPSSLKLCAASTNESRSPQVTTNNRHVMWKSYTKEFRLDQLSNPAVDLHPTCTPDTSCSWCSNSIPDCLYHPPHCECVDPLIDRCFVAFPHDDPQFIGPFNRIRGQKLIHQFQSIERFRNRLLLVDDDVKDYLHFNNPAHMPTRFFHDLHEYMETNVTTPLLQQEISWKELVEINSHMAIPITADELRRVQVTKFERRNVPYVCYCARDVDTGEPGYQETVMCNYKACTMKSFHRPCISSLGYNKVTNWYCTYCEYEMENAARQFLIKIDIAHAERRKLQELVKFCCTEADLRATLKVKQAKSKIVEILKA</sequence>
<feature type="region of interest" description="Disordered" evidence="1">
    <location>
        <begin position="104"/>
        <end position="134"/>
    </location>
</feature>
<feature type="region of interest" description="Disordered" evidence="1">
    <location>
        <begin position="526"/>
        <end position="607"/>
    </location>
</feature>
<dbReference type="SUPFAM" id="SSF57903">
    <property type="entry name" value="FYVE/PHD zinc finger"/>
    <property type="match status" value="1"/>
</dbReference>
<accession>A0A2T2NA63</accession>
<dbReference type="Gene3D" id="3.30.40.10">
    <property type="entry name" value="Zinc/RING finger domain, C3HC4 (zinc finger)"/>
    <property type="match status" value="1"/>
</dbReference>
<evidence type="ECO:0008006" key="4">
    <source>
        <dbReference type="Google" id="ProtNLM"/>
    </source>
</evidence>
<feature type="region of interest" description="Disordered" evidence="1">
    <location>
        <begin position="332"/>
        <end position="366"/>
    </location>
</feature>
<feature type="region of interest" description="Disordered" evidence="1">
    <location>
        <begin position="442"/>
        <end position="462"/>
    </location>
</feature>
<dbReference type="OrthoDB" id="3642840at2759"/>
<feature type="compositionally biased region" description="Basic residues" evidence="1">
    <location>
        <begin position="528"/>
        <end position="542"/>
    </location>
</feature>
<gene>
    <name evidence="2" type="ORF">BS50DRAFT_624972</name>
</gene>
<dbReference type="AlphaFoldDB" id="A0A2T2NA63"/>
<evidence type="ECO:0000313" key="2">
    <source>
        <dbReference type="EMBL" id="PSN62279.1"/>
    </source>
</evidence>
<keyword evidence="3" id="KW-1185">Reference proteome</keyword>
<evidence type="ECO:0000313" key="3">
    <source>
        <dbReference type="Proteomes" id="UP000240883"/>
    </source>
</evidence>
<feature type="compositionally biased region" description="Polar residues" evidence="1">
    <location>
        <begin position="569"/>
        <end position="592"/>
    </location>
</feature>
<reference evidence="2 3" key="1">
    <citation type="journal article" date="2018" name="Front. Microbiol.">
        <title>Genome-Wide Analysis of Corynespora cassiicola Leaf Fall Disease Putative Effectors.</title>
        <authorList>
            <person name="Lopez D."/>
            <person name="Ribeiro S."/>
            <person name="Label P."/>
            <person name="Fumanal B."/>
            <person name="Venisse J.S."/>
            <person name="Kohler A."/>
            <person name="de Oliveira R.R."/>
            <person name="Labutti K."/>
            <person name="Lipzen A."/>
            <person name="Lail K."/>
            <person name="Bauer D."/>
            <person name="Ohm R.A."/>
            <person name="Barry K.W."/>
            <person name="Spatafora J."/>
            <person name="Grigoriev I.V."/>
            <person name="Martin F.M."/>
            <person name="Pujade-Renaud V."/>
        </authorList>
    </citation>
    <scope>NUCLEOTIDE SEQUENCE [LARGE SCALE GENOMIC DNA]</scope>
    <source>
        <strain evidence="2 3">Philippines</strain>
    </source>
</reference>
<dbReference type="Proteomes" id="UP000240883">
    <property type="component" value="Unassembled WGS sequence"/>
</dbReference>
<feature type="compositionally biased region" description="Acidic residues" evidence="1">
    <location>
        <begin position="116"/>
        <end position="127"/>
    </location>
</feature>
<dbReference type="STRING" id="1448308.A0A2T2NA63"/>
<organism evidence="2 3">
    <name type="scientific">Corynespora cassiicola Philippines</name>
    <dbReference type="NCBI Taxonomy" id="1448308"/>
    <lineage>
        <taxon>Eukaryota</taxon>
        <taxon>Fungi</taxon>
        <taxon>Dikarya</taxon>
        <taxon>Ascomycota</taxon>
        <taxon>Pezizomycotina</taxon>
        <taxon>Dothideomycetes</taxon>
        <taxon>Pleosporomycetidae</taxon>
        <taxon>Pleosporales</taxon>
        <taxon>Corynesporascaceae</taxon>
        <taxon>Corynespora</taxon>
    </lineage>
</organism>
<protein>
    <recommendedName>
        <fullName evidence="4">Zinc finger PHD-type domain-containing protein</fullName>
    </recommendedName>
</protein>
<dbReference type="InterPro" id="IPR011011">
    <property type="entry name" value="Znf_FYVE_PHD"/>
</dbReference>